<evidence type="ECO:0000256" key="1">
    <source>
        <dbReference type="ARBA" id="ARBA00004604"/>
    </source>
</evidence>
<dbReference type="GO" id="GO:0003677">
    <property type="term" value="F:DNA binding"/>
    <property type="evidence" value="ECO:0007669"/>
    <property type="project" value="InterPro"/>
</dbReference>
<organism evidence="7 8">
    <name type="scientific">Oedothorax gibbosus</name>
    <dbReference type="NCBI Taxonomy" id="931172"/>
    <lineage>
        <taxon>Eukaryota</taxon>
        <taxon>Metazoa</taxon>
        <taxon>Ecdysozoa</taxon>
        <taxon>Arthropoda</taxon>
        <taxon>Chelicerata</taxon>
        <taxon>Arachnida</taxon>
        <taxon>Araneae</taxon>
        <taxon>Araneomorphae</taxon>
        <taxon>Entelegynae</taxon>
        <taxon>Araneoidea</taxon>
        <taxon>Linyphiidae</taxon>
        <taxon>Erigoninae</taxon>
        <taxon>Oedothorax</taxon>
    </lineage>
</organism>
<keyword evidence="8" id="KW-1185">Reference proteome</keyword>
<dbReference type="GO" id="GO:0005730">
    <property type="term" value="C:nucleolus"/>
    <property type="evidence" value="ECO:0007669"/>
    <property type="project" value="UniProtKB-SubCell"/>
</dbReference>
<dbReference type="EMBL" id="JAFNEN010000168">
    <property type="protein sequence ID" value="KAG8191031.1"/>
    <property type="molecule type" value="Genomic_DNA"/>
</dbReference>
<proteinExistence type="inferred from homology"/>
<evidence type="ECO:0000256" key="5">
    <source>
        <dbReference type="ARBA" id="ARBA00023242"/>
    </source>
</evidence>
<evidence type="ECO:0000256" key="2">
    <source>
        <dbReference type="ARBA" id="ARBA00009430"/>
    </source>
</evidence>
<feature type="transmembrane region" description="Helical" evidence="6">
    <location>
        <begin position="312"/>
        <end position="335"/>
    </location>
</feature>
<evidence type="ECO:0000313" key="7">
    <source>
        <dbReference type="EMBL" id="KAG8191031.1"/>
    </source>
</evidence>
<keyword evidence="6" id="KW-0472">Membrane</keyword>
<dbReference type="GO" id="GO:0006351">
    <property type="term" value="P:DNA-templated transcription"/>
    <property type="evidence" value="ECO:0007669"/>
    <property type="project" value="InterPro"/>
</dbReference>
<gene>
    <name evidence="7" type="ORF">JTE90_029474</name>
</gene>
<dbReference type="PANTHER" id="PTHR14440">
    <property type="entry name" value="DNA-DIRECTED RNA POLYMERASE I SUBUNIT RPA49"/>
    <property type="match status" value="1"/>
</dbReference>
<comment type="similarity">
    <text evidence="2">Belongs to the eukaryotic RPA49/POLR1E RNA polymerase subunit family.</text>
</comment>
<evidence type="ECO:0008006" key="9">
    <source>
        <dbReference type="Google" id="ProtNLM"/>
    </source>
</evidence>
<evidence type="ECO:0000256" key="3">
    <source>
        <dbReference type="ARBA" id="ARBA00022478"/>
    </source>
</evidence>
<evidence type="ECO:0000256" key="6">
    <source>
        <dbReference type="SAM" id="Phobius"/>
    </source>
</evidence>
<name>A0AAV6V421_9ARAC</name>
<keyword evidence="4" id="KW-0804">Transcription</keyword>
<comment type="subcellular location">
    <subcellularLocation>
        <location evidence="1">Nucleus</location>
        <location evidence="1">Nucleolus</location>
    </subcellularLocation>
</comment>
<evidence type="ECO:0000313" key="8">
    <source>
        <dbReference type="Proteomes" id="UP000827092"/>
    </source>
</evidence>
<protein>
    <recommendedName>
        <fullName evidence="9">DNA-directed RNA polymerase</fullName>
    </recommendedName>
</protein>
<keyword evidence="3" id="KW-0240">DNA-directed RNA polymerase</keyword>
<dbReference type="Proteomes" id="UP000827092">
    <property type="component" value="Unassembled WGS sequence"/>
</dbReference>
<comment type="caution">
    <text evidence="7">The sequence shown here is derived from an EMBL/GenBank/DDBJ whole genome shotgun (WGS) entry which is preliminary data.</text>
</comment>
<sequence>MFKSKEIKEENDPLMPPLCIVRFSNGNVKRKEKSLRYQSFRSLELNSQARPKRIIVASNQVLEYAGSNYESEMSTITSSVLKVGIYNKLTHNIKLYDADFHQLKPVLKFHSVDTKAGIIEKSWKEKTEDLALAFGSKNLKKMVSSRLKFEATENTQTTISSEFVEAEKIRAGNEVVDLSQESEVIPPQNKFAKRADEVYNISDIISEEEFNALDANVGIFVDISREDLETWKKEKKYCAFITHFLDINFHNLSLQKAKTICYLHYMMCFINKNYRDFKRKDPAPEVPEPFKKKLIEKFTINRSMPSRMKDKILAYATVLALIVNNYLIDGGIWSLSTQIPFKRLILIAYTLGCHVSERKSQDTKLIELKIPLYKYEPMKRFKK</sequence>
<keyword evidence="6" id="KW-1133">Transmembrane helix</keyword>
<dbReference type="InterPro" id="IPR009668">
    <property type="entry name" value="RNA_pol-assoc_fac_A49-like"/>
</dbReference>
<dbReference type="AlphaFoldDB" id="A0AAV6V421"/>
<accession>A0AAV6V421</accession>
<dbReference type="Pfam" id="PF06870">
    <property type="entry name" value="RNA_pol_I_A49"/>
    <property type="match status" value="1"/>
</dbReference>
<evidence type="ECO:0000256" key="4">
    <source>
        <dbReference type="ARBA" id="ARBA00023163"/>
    </source>
</evidence>
<reference evidence="7 8" key="1">
    <citation type="journal article" date="2022" name="Nat. Ecol. Evol.">
        <title>A masculinizing supergene underlies an exaggerated male reproductive morph in a spider.</title>
        <authorList>
            <person name="Hendrickx F."/>
            <person name="De Corte Z."/>
            <person name="Sonet G."/>
            <person name="Van Belleghem S.M."/>
            <person name="Kostlbacher S."/>
            <person name="Vangestel C."/>
        </authorList>
    </citation>
    <scope>NUCLEOTIDE SEQUENCE [LARGE SCALE GENOMIC DNA]</scope>
    <source>
        <strain evidence="7">W744_W776</strain>
    </source>
</reference>
<keyword evidence="5" id="KW-0539">Nucleus</keyword>
<keyword evidence="6" id="KW-0812">Transmembrane</keyword>
<dbReference type="GO" id="GO:0000428">
    <property type="term" value="C:DNA-directed RNA polymerase complex"/>
    <property type="evidence" value="ECO:0007669"/>
    <property type="project" value="UniProtKB-KW"/>
</dbReference>